<dbReference type="EMBL" id="CP109441">
    <property type="protein sequence ID" value="WUV44777.1"/>
    <property type="molecule type" value="Genomic_DNA"/>
</dbReference>
<reference evidence="2" key="1">
    <citation type="submission" date="2022-10" db="EMBL/GenBank/DDBJ databases">
        <title>The complete genomes of actinobacterial strains from the NBC collection.</title>
        <authorList>
            <person name="Joergensen T.S."/>
            <person name="Alvarez Arevalo M."/>
            <person name="Sterndorff E.B."/>
            <person name="Faurdal D."/>
            <person name="Vuksanovic O."/>
            <person name="Mourched A.-S."/>
            <person name="Charusanti P."/>
            <person name="Shaw S."/>
            <person name="Blin K."/>
            <person name="Weber T."/>
        </authorList>
    </citation>
    <scope>NUCLEOTIDE SEQUENCE</scope>
    <source>
        <strain evidence="2">NBC_01482</strain>
    </source>
</reference>
<dbReference type="Proteomes" id="UP001432062">
    <property type="component" value="Chromosome"/>
</dbReference>
<name>A0ABZ1YNE5_9NOCA</name>
<accession>A0ABZ1YNE5</accession>
<organism evidence="2 3">
    <name type="scientific">Nocardia vinacea</name>
    <dbReference type="NCBI Taxonomy" id="96468"/>
    <lineage>
        <taxon>Bacteria</taxon>
        <taxon>Bacillati</taxon>
        <taxon>Actinomycetota</taxon>
        <taxon>Actinomycetes</taxon>
        <taxon>Mycobacteriales</taxon>
        <taxon>Nocardiaceae</taxon>
        <taxon>Nocardia</taxon>
    </lineage>
</organism>
<dbReference type="PANTHER" id="PTHR30383:SF32">
    <property type="entry name" value="SGNH-HYDROLASE"/>
    <property type="match status" value="1"/>
</dbReference>
<keyword evidence="3" id="KW-1185">Reference proteome</keyword>
<sequence>MNTDRIYLAVVPVIRPFVAANARRRRAGFRTSPPSPDQVVFLGDSLTQRGRWDELFPELDTLNRGIDGDTTEDLLDRLGEAFDQPAAISLLIGANDLHTTRRLKDPAGIAGRVETTAETIRAAAPGAALFVNSMTPRSAYFAPRIRSLNERYRQIADRTGSTYVDLWPTFADENGALRKEYTFDNLHLSPAGYRAWSEVLRPLLAPFGPDRENGSPQ</sequence>
<dbReference type="RefSeq" id="WP_329407878.1">
    <property type="nucleotide sequence ID" value="NZ_CP109441.1"/>
</dbReference>
<evidence type="ECO:0000259" key="1">
    <source>
        <dbReference type="Pfam" id="PF13472"/>
    </source>
</evidence>
<dbReference type="InterPro" id="IPR036514">
    <property type="entry name" value="SGNH_hydro_sf"/>
</dbReference>
<protein>
    <submittedName>
        <fullName evidence="2">GDSL-type esterase/lipase family protein</fullName>
    </submittedName>
</protein>
<dbReference type="InterPro" id="IPR013830">
    <property type="entry name" value="SGNH_hydro"/>
</dbReference>
<dbReference type="SUPFAM" id="SSF52266">
    <property type="entry name" value="SGNH hydrolase"/>
    <property type="match status" value="1"/>
</dbReference>
<dbReference type="Gene3D" id="3.40.50.1110">
    <property type="entry name" value="SGNH hydrolase"/>
    <property type="match status" value="1"/>
</dbReference>
<dbReference type="Pfam" id="PF13472">
    <property type="entry name" value="Lipase_GDSL_2"/>
    <property type="match status" value="1"/>
</dbReference>
<dbReference type="PANTHER" id="PTHR30383">
    <property type="entry name" value="THIOESTERASE 1/PROTEASE 1/LYSOPHOSPHOLIPASE L1"/>
    <property type="match status" value="1"/>
</dbReference>
<gene>
    <name evidence="2" type="ORF">OG563_37435</name>
</gene>
<feature type="domain" description="SGNH hydrolase-type esterase" evidence="1">
    <location>
        <begin position="41"/>
        <end position="195"/>
    </location>
</feature>
<proteinExistence type="predicted"/>
<evidence type="ECO:0000313" key="2">
    <source>
        <dbReference type="EMBL" id="WUV44777.1"/>
    </source>
</evidence>
<evidence type="ECO:0000313" key="3">
    <source>
        <dbReference type="Proteomes" id="UP001432062"/>
    </source>
</evidence>
<dbReference type="InterPro" id="IPR051532">
    <property type="entry name" value="Ester_Hydrolysis_Enzymes"/>
</dbReference>